<protein>
    <submittedName>
        <fullName evidence="8">Uncharacterized protein</fullName>
    </submittedName>
</protein>
<evidence type="ECO:0000256" key="1">
    <source>
        <dbReference type="ARBA" id="ARBA00001947"/>
    </source>
</evidence>
<gene>
    <name evidence="8" type="ORF">GDO86_018130</name>
</gene>
<dbReference type="Gene3D" id="3.40.390.30">
    <property type="entry name" value="Metalloproteases ('zincins'), catalytic domain"/>
    <property type="match status" value="1"/>
</dbReference>
<accession>A0A8T2IB86</accession>
<dbReference type="Proteomes" id="UP000812440">
    <property type="component" value="Unassembled WGS sequence"/>
</dbReference>
<comment type="caution">
    <text evidence="8">The sequence shown here is derived from an EMBL/GenBank/DDBJ whole genome shotgun (WGS) entry which is preliminary data.</text>
</comment>
<dbReference type="GO" id="GO:0004519">
    <property type="term" value="F:endonuclease activity"/>
    <property type="evidence" value="ECO:0007669"/>
    <property type="project" value="UniProtKB-KW"/>
</dbReference>
<evidence type="ECO:0000256" key="3">
    <source>
        <dbReference type="ARBA" id="ARBA00022722"/>
    </source>
</evidence>
<comment type="cofactor">
    <cofactor evidence="1">
        <name>Zn(2+)</name>
        <dbReference type="ChEBI" id="CHEBI:29105"/>
    </cofactor>
</comment>
<dbReference type="EMBL" id="JAACNH010012307">
    <property type="protein sequence ID" value="KAG8429173.1"/>
    <property type="molecule type" value="Genomic_DNA"/>
</dbReference>
<reference evidence="8" key="1">
    <citation type="thesis" date="2020" institute="ProQuest LLC" country="789 East Eisenhower Parkway, Ann Arbor, MI, USA">
        <title>Comparative Genomics and Chromosome Evolution.</title>
        <authorList>
            <person name="Mudd A.B."/>
        </authorList>
    </citation>
    <scope>NUCLEOTIDE SEQUENCE</scope>
    <source>
        <strain evidence="8">Female2</strain>
        <tissue evidence="8">Blood</tissue>
    </source>
</reference>
<evidence type="ECO:0000256" key="7">
    <source>
        <dbReference type="ARBA" id="ARBA00022833"/>
    </source>
</evidence>
<dbReference type="GO" id="GO:0004222">
    <property type="term" value="F:metalloendopeptidase activity"/>
    <property type="evidence" value="ECO:0007669"/>
    <property type="project" value="InterPro"/>
</dbReference>
<evidence type="ECO:0000256" key="4">
    <source>
        <dbReference type="ARBA" id="ARBA00022723"/>
    </source>
</evidence>
<dbReference type="AlphaFoldDB" id="A0A8T2IB86"/>
<keyword evidence="9" id="KW-1185">Reference proteome</keyword>
<evidence type="ECO:0000313" key="9">
    <source>
        <dbReference type="Proteomes" id="UP000812440"/>
    </source>
</evidence>
<evidence type="ECO:0000256" key="5">
    <source>
        <dbReference type="ARBA" id="ARBA00022759"/>
    </source>
</evidence>
<dbReference type="InterPro" id="IPR023091">
    <property type="entry name" value="MetalPrtase_cat_dom_sf_prd"/>
</dbReference>
<dbReference type="SUPFAM" id="SSF55486">
    <property type="entry name" value="Metalloproteases ('zincins'), catalytic domain"/>
    <property type="match status" value="1"/>
</dbReference>
<evidence type="ECO:0000313" key="8">
    <source>
        <dbReference type="EMBL" id="KAG8429173.1"/>
    </source>
</evidence>
<organism evidence="8 9">
    <name type="scientific">Hymenochirus boettgeri</name>
    <name type="common">Congo dwarf clawed frog</name>
    <dbReference type="NCBI Taxonomy" id="247094"/>
    <lineage>
        <taxon>Eukaryota</taxon>
        <taxon>Metazoa</taxon>
        <taxon>Chordata</taxon>
        <taxon>Craniata</taxon>
        <taxon>Vertebrata</taxon>
        <taxon>Euteleostomi</taxon>
        <taxon>Amphibia</taxon>
        <taxon>Batrachia</taxon>
        <taxon>Anura</taxon>
        <taxon>Pipoidea</taxon>
        <taxon>Pipidae</taxon>
        <taxon>Pipinae</taxon>
        <taxon>Hymenochirus</taxon>
    </lineage>
</organism>
<comment type="similarity">
    <text evidence="2">Belongs to the endoribonuclease YbeY family.</text>
</comment>
<dbReference type="NCBIfam" id="TIGR00043">
    <property type="entry name" value="rRNA maturation RNase YbeY"/>
    <property type="match status" value="1"/>
</dbReference>
<dbReference type="InterPro" id="IPR002036">
    <property type="entry name" value="YbeY"/>
</dbReference>
<dbReference type="GO" id="GO:0046872">
    <property type="term" value="F:metal ion binding"/>
    <property type="evidence" value="ECO:0007669"/>
    <property type="project" value="UniProtKB-KW"/>
</dbReference>
<sequence>MTLILRNAQRIVPLRRAPLRLSLDIARSYLKVRKYDLGVICINNARIQQLNRVYRRQDTATDVLSFPFYEVQFSKVF</sequence>
<evidence type="ECO:0000256" key="2">
    <source>
        <dbReference type="ARBA" id="ARBA00010875"/>
    </source>
</evidence>
<dbReference type="GO" id="GO:0006364">
    <property type="term" value="P:rRNA processing"/>
    <property type="evidence" value="ECO:0007669"/>
    <property type="project" value="InterPro"/>
</dbReference>
<name>A0A8T2IB86_9PIPI</name>
<keyword evidence="6" id="KW-0378">Hydrolase</keyword>
<evidence type="ECO:0000256" key="6">
    <source>
        <dbReference type="ARBA" id="ARBA00022801"/>
    </source>
</evidence>
<keyword evidence="7" id="KW-0862">Zinc</keyword>
<dbReference type="Pfam" id="PF02130">
    <property type="entry name" value="YbeY"/>
    <property type="match status" value="1"/>
</dbReference>
<proteinExistence type="inferred from homology"/>
<keyword evidence="5" id="KW-0255">Endonuclease</keyword>
<dbReference type="OrthoDB" id="27226at2759"/>
<keyword evidence="4" id="KW-0479">Metal-binding</keyword>
<keyword evidence="3" id="KW-0540">Nuclease</keyword>